<evidence type="ECO:0000256" key="2">
    <source>
        <dbReference type="ARBA" id="ARBA00022691"/>
    </source>
</evidence>
<dbReference type="OrthoDB" id="9777636at2"/>
<protein>
    <submittedName>
        <fullName evidence="7">Radical SAM domain-containing protein</fullName>
    </submittedName>
</protein>
<dbReference type="Gene3D" id="3.20.20.70">
    <property type="entry name" value="Aldolase class I"/>
    <property type="match status" value="1"/>
</dbReference>
<dbReference type="SMART" id="SM00729">
    <property type="entry name" value="Elp3"/>
    <property type="match status" value="1"/>
</dbReference>
<dbReference type="PANTHER" id="PTHR43409">
    <property type="entry name" value="ANAEROBIC MAGNESIUM-PROTOPORPHYRIN IX MONOMETHYL ESTER CYCLASE-RELATED"/>
    <property type="match status" value="1"/>
</dbReference>
<reference evidence="8" key="1">
    <citation type="journal article" date="2017" name="Appl. Environ. Microbiol.">
        <title>Genomic analysis of Calderihabitans maritimus KKC1, a thermophilic hydrogenogenic carboxydotrophic bacterium isolated from marine sediment.</title>
        <authorList>
            <person name="Omae K."/>
            <person name="Yoneda Y."/>
            <person name="Fukuyama Y."/>
            <person name="Yoshida T."/>
            <person name="Sako Y."/>
        </authorList>
    </citation>
    <scope>NUCLEOTIDE SEQUENCE [LARGE SCALE GENOMIC DNA]</scope>
    <source>
        <strain evidence="8">KKC1</strain>
    </source>
</reference>
<evidence type="ECO:0000313" key="7">
    <source>
        <dbReference type="EMBL" id="GAW93506.1"/>
    </source>
</evidence>
<comment type="caution">
    <text evidence="7">The sequence shown here is derived from an EMBL/GenBank/DDBJ whole genome shotgun (WGS) entry which is preliminary data.</text>
</comment>
<dbReference type="PANTHER" id="PTHR43409:SF4">
    <property type="entry name" value="RADICAL SAM SUPERFAMILY PROTEIN"/>
    <property type="match status" value="1"/>
</dbReference>
<dbReference type="RefSeq" id="WP_088554634.1">
    <property type="nucleotide sequence ID" value="NZ_BDGJ01000145.1"/>
</dbReference>
<evidence type="ECO:0000313" key="8">
    <source>
        <dbReference type="Proteomes" id="UP000197032"/>
    </source>
</evidence>
<feature type="domain" description="Radical SAM core" evidence="6">
    <location>
        <begin position="23"/>
        <end position="308"/>
    </location>
</feature>
<dbReference type="SFLD" id="SFLDG01095">
    <property type="entry name" value="Uncharacterised_Radical_SAM_Su"/>
    <property type="match status" value="1"/>
</dbReference>
<proteinExistence type="predicted"/>
<dbReference type="SFLD" id="SFLDS00029">
    <property type="entry name" value="Radical_SAM"/>
    <property type="match status" value="1"/>
</dbReference>
<keyword evidence="8" id="KW-1185">Reference proteome</keyword>
<dbReference type="InterPro" id="IPR058240">
    <property type="entry name" value="rSAM_sf"/>
</dbReference>
<keyword evidence="3" id="KW-0479">Metal-binding</keyword>
<dbReference type="GO" id="GO:0003824">
    <property type="term" value="F:catalytic activity"/>
    <property type="evidence" value="ECO:0007669"/>
    <property type="project" value="InterPro"/>
</dbReference>
<keyword evidence="5" id="KW-0411">Iron-sulfur</keyword>
<dbReference type="InterPro" id="IPR051198">
    <property type="entry name" value="BchE-like"/>
</dbReference>
<evidence type="ECO:0000256" key="5">
    <source>
        <dbReference type="ARBA" id="ARBA00023014"/>
    </source>
</evidence>
<dbReference type="GO" id="GO:0046872">
    <property type="term" value="F:metal ion binding"/>
    <property type="evidence" value="ECO:0007669"/>
    <property type="project" value="UniProtKB-KW"/>
</dbReference>
<evidence type="ECO:0000256" key="1">
    <source>
        <dbReference type="ARBA" id="ARBA00001966"/>
    </source>
</evidence>
<keyword evidence="2" id="KW-0949">S-adenosyl-L-methionine</keyword>
<evidence type="ECO:0000256" key="3">
    <source>
        <dbReference type="ARBA" id="ARBA00022723"/>
    </source>
</evidence>
<comment type="cofactor">
    <cofactor evidence="1">
        <name>[4Fe-4S] cluster</name>
        <dbReference type="ChEBI" id="CHEBI:49883"/>
    </cofactor>
</comment>
<evidence type="ECO:0000259" key="6">
    <source>
        <dbReference type="PROSITE" id="PS51918"/>
    </source>
</evidence>
<accession>A0A1Z5HVE1</accession>
<dbReference type="Proteomes" id="UP000197032">
    <property type="component" value="Unassembled WGS sequence"/>
</dbReference>
<keyword evidence="4" id="KW-0408">Iron</keyword>
<dbReference type="InterPro" id="IPR006638">
    <property type="entry name" value="Elp3/MiaA/NifB-like_rSAM"/>
</dbReference>
<organism evidence="7 8">
    <name type="scientific">Calderihabitans maritimus</name>
    <dbReference type="NCBI Taxonomy" id="1246530"/>
    <lineage>
        <taxon>Bacteria</taxon>
        <taxon>Bacillati</taxon>
        <taxon>Bacillota</taxon>
        <taxon>Clostridia</taxon>
        <taxon>Neomoorellales</taxon>
        <taxon>Calderihabitantaceae</taxon>
        <taxon>Calderihabitans</taxon>
    </lineage>
</organism>
<dbReference type="AlphaFoldDB" id="A0A1Z5HVE1"/>
<sequence length="408" mass="46200">MKRKVLNIGKGWHEMGPIRPPNEGRDCSLLLRVTRGCAWNRCEFCRTYKSQPYSQRPVDEIKEDIDTVKKLAEELKVMSWRLGFKGDMSQELIFAFVNDNPDLYINGESDVIQRRLASLTSVAAWLAAGARTVFLQDGNAVEMKTSRLLEILHYLRESFPGVERITSYARSKTVAKKPLEDLERLHEAGLSRLHIGFESGCDEVLAFMKKGTTAEEHIMAGKKAKAAGISLSEYYMPGLGGKKWSKEHALESAEVLNEIKPDFIRLRSLVLRQGSPLSARIQAGEGEFEPLIEDEVVEEIALFLEHLDCSAYVTSDQMCNLLWEVEGQLPRDKEKMLKIIDDYLQMPLHQRLEFQLERRVSSYRAIAGHLDKNLAADVKAAREALGEKSTDAFEKVQKVLNTVKPAFV</sequence>
<evidence type="ECO:0000256" key="4">
    <source>
        <dbReference type="ARBA" id="ARBA00023004"/>
    </source>
</evidence>
<dbReference type="InterPro" id="IPR013785">
    <property type="entry name" value="Aldolase_TIM"/>
</dbReference>
<dbReference type="Pfam" id="PF04055">
    <property type="entry name" value="Radical_SAM"/>
    <property type="match status" value="1"/>
</dbReference>
<dbReference type="InterPro" id="IPR007197">
    <property type="entry name" value="rSAM"/>
</dbReference>
<name>A0A1Z5HVE1_9FIRM</name>
<gene>
    <name evidence="7" type="ORF">KKC1_26370</name>
</gene>
<dbReference type="EMBL" id="BDGJ01000145">
    <property type="protein sequence ID" value="GAW93506.1"/>
    <property type="molecule type" value="Genomic_DNA"/>
</dbReference>
<dbReference type="PROSITE" id="PS51918">
    <property type="entry name" value="RADICAL_SAM"/>
    <property type="match status" value="1"/>
</dbReference>
<dbReference type="GO" id="GO:0051536">
    <property type="term" value="F:iron-sulfur cluster binding"/>
    <property type="evidence" value="ECO:0007669"/>
    <property type="project" value="UniProtKB-KW"/>
</dbReference>
<dbReference type="SUPFAM" id="SSF102114">
    <property type="entry name" value="Radical SAM enzymes"/>
    <property type="match status" value="1"/>
</dbReference>